<dbReference type="EMBL" id="FOJA01000001">
    <property type="protein sequence ID" value="SEV89843.1"/>
    <property type="molecule type" value="Genomic_DNA"/>
</dbReference>
<feature type="transmembrane region" description="Helical" evidence="1">
    <location>
        <begin position="83"/>
        <end position="109"/>
    </location>
</feature>
<keyword evidence="1" id="KW-1133">Transmembrane helix</keyword>
<dbReference type="STRING" id="355548.SAMN04487945_0222"/>
<organism evidence="2 3">
    <name type="scientific">Halobacterium jilantaiense</name>
    <dbReference type="NCBI Taxonomy" id="355548"/>
    <lineage>
        <taxon>Archaea</taxon>
        <taxon>Methanobacteriati</taxon>
        <taxon>Methanobacteriota</taxon>
        <taxon>Stenosarchaea group</taxon>
        <taxon>Halobacteria</taxon>
        <taxon>Halobacteriales</taxon>
        <taxon>Halobacteriaceae</taxon>
        <taxon>Halobacterium</taxon>
    </lineage>
</organism>
<protein>
    <recommendedName>
        <fullName evidence="4">DUF4013 domain-containing protein</fullName>
    </recommendedName>
</protein>
<proteinExistence type="predicted"/>
<dbReference type="Proteomes" id="UP000198518">
    <property type="component" value="Unassembled WGS sequence"/>
</dbReference>
<evidence type="ECO:0000256" key="1">
    <source>
        <dbReference type="SAM" id="Phobius"/>
    </source>
</evidence>
<feature type="transmembrane region" description="Helical" evidence="1">
    <location>
        <begin position="129"/>
        <end position="149"/>
    </location>
</feature>
<dbReference type="AlphaFoldDB" id="A0A1I0MN48"/>
<keyword evidence="1" id="KW-0812">Transmembrane</keyword>
<gene>
    <name evidence="2" type="ORF">SAMN04487945_0222</name>
</gene>
<keyword evidence="3" id="KW-1185">Reference proteome</keyword>
<dbReference type="InterPro" id="IPR025098">
    <property type="entry name" value="DUF4013"/>
</dbReference>
<evidence type="ECO:0000313" key="3">
    <source>
        <dbReference type="Proteomes" id="UP000198518"/>
    </source>
</evidence>
<keyword evidence="1" id="KW-0472">Membrane</keyword>
<accession>A0A1I0MN48</accession>
<evidence type="ECO:0000313" key="2">
    <source>
        <dbReference type="EMBL" id="SEV89843.1"/>
    </source>
</evidence>
<feature type="transmembrane region" description="Helical" evidence="1">
    <location>
        <begin position="170"/>
        <end position="189"/>
    </location>
</feature>
<name>A0A1I0MN48_9EURY</name>
<evidence type="ECO:0008006" key="4">
    <source>
        <dbReference type="Google" id="ProtNLM"/>
    </source>
</evidence>
<reference evidence="2 3" key="1">
    <citation type="submission" date="2016-10" db="EMBL/GenBank/DDBJ databases">
        <authorList>
            <person name="de Groot N.N."/>
        </authorList>
    </citation>
    <scope>NUCLEOTIDE SEQUENCE [LARGE SCALE GENOMIC DNA]</scope>
    <source>
        <strain evidence="2 3">CGMCC 1.5337</strain>
    </source>
</reference>
<dbReference type="OrthoDB" id="253476at2157"/>
<sequence>MLPAPFRYPFRGERAVDALLVGGALHLLTVYVPVVPLIPLVPVLGYLLVVFAALSTREPADRFDSLPAYPGVRSVLRTGLRGAVVVASFLVPATVVLLVTVAGASQLTLTPGDVSAGTSVAFALGSTTSLLLAVVCVYLLPAALANFLANGRILAAYDTDVLARAAGHGAYFYDVLVGLVAGAVLLTVAGATVSVAVGFFVAFYAELVAVGFWSRGVSRALPDVVAAA</sequence>
<dbReference type="Pfam" id="PF13197">
    <property type="entry name" value="DUF4013"/>
    <property type="match status" value="1"/>
</dbReference>
<feature type="transmembrane region" description="Helical" evidence="1">
    <location>
        <begin position="30"/>
        <end position="54"/>
    </location>
</feature>
<dbReference type="RefSeq" id="WP_089667309.1">
    <property type="nucleotide sequence ID" value="NZ_FOJA01000001.1"/>
</dbReference>
<feature type="transmembrane region" description="Helical" evidence="1">
    <location>
        <begin position="195"/>
        <end position="213"/>
    </location>
</feature>